<feature type="region of interest" description="Disordered" evidence="1">
    <location>
        <begin position="144"/>
        <end position="163"/>
    </location>
</feature>
<dbReference type="Proteomes" id="UP001230188">
    <property type="component" value="Unassembled WGS sequence"/>
</dbReference>
<proteinExistence type="predicted"/>
<reference evidence="2" key="1">
    <citation type="submission" date="2023-01" db="EMBL/GenBank/DDBJ databases">
        <title>Metagenome sequencing of chrysophaentin producing Chrysophaeum taylorii.</title>
        <authorList>
            <person name="Davison J."/>
            <person name="Bewley C."/>
        </authorList>
    </citation>
    <scope>NUCLEOTIDE SEQUENCE</scope>
    <source>
        <strain evidence="2">NIES-1699</strain>
    </source>
</reference>
<evidence type="ECO:0000256" key="1">
    <source>
        <dbReference type="SAM" id="MobiDB-lite"/>
    </source>
</evidence>
<comment type="caution">
    <text evidence="2">The sequence shown here is derived from an EMBL/GenBank/DDBJ whole genome shotgun (WGS) entry which is preliminary data.</text>
</comment>
<gene>
    <name evidence="2" type="ORF">CTAYLR_002784</name>
</gene>
<feature type="compositionally biased region" description="Acidic residues" evidence="1">
    <location>
        <begin position="147"/>
        <end position="163"/>
    </location>
</feature>
<name>A0AAD7UC04_9STRA</name>
<accession>A0AAD7UC04</accession>
<organism evidence="2 3">
    <name type="scientific">Chrysophaeum taylorii</name>
    <dbReference type="NCBI Taxonomy" id="2483200"/>
    <lineage>
        <taxon>Eukaryota</taxon>
        <taxon>Sar</taxon>
        <taxon>Stramenopiles</taxon>
        <taxon>Ochrophyta</taxon>
        <taxon>Pelagophyceae</taxon>
        <taxon>Pelagomonadales</taxon>
        <taxon>Pelagomonadaceae</taxon>
        <taxon>Chrysophaeum</taxon>
    </lineage>
</organism>
<dbReference type="AlphaFoldDB" id="A0AAD7UC04"/>
<sequence length="163" mass="18710">MSLFPPPRLARSYATTPEDFVARRREAADAILRQVKTAYSNLPFKGQPLVLPGGIEVADDLWRCELEDLLENLDETELKAFSLEEWLTAKVDAEGTPSQRDDLRKLLRSLDDHYDMEDDFHYGLPTDIMSVVHQPLTEIEVYRDLPDIDIDDDDDDDDNDAEK</sequence>
<keyword evidence="3" id="KW-1185">Reference proteome</keyword>
<protein>
    <submittedName>
        <fullName evidence="2">Uncharacterized protein</fullName>
    </submittedName>
</protein>
<evidence type="ECO:0000313" key="3">
    <source>
        <dbReference type="Proteomes" id="UP001230188"/>
    </source>
</evidence>
<evidence type="ECO:0000313" key="2">
    <source>
        <dbReference type="EMBL" id="KAJ8602021.1"/>
    </source>
</evidence>
<dbReference type="EMBL" id="JAQMWT010000391">
    <property type="protein sequence ID" value="KAJ8602021.1"/>
    <property type="molecule type" value="Genomic_DNA"/>
</dbReference>